<dbReference type="Proteomes" id="UP000663836">
    <property type="component" value="Unassembled WGS sequence"/>
</dbReference>
<evidence type="ECO:0000313" key="5">
    <source>
        <dbReference type="Proteomes" id="UP000663854"/>
    </source>
</evidence>
<accession>A0A813XSW6</accession>
<evidence type="ECO:0000313" key="6">
    <source>
        <dbReference type="Proteomes" id="UP000663870"/>
    </source>
</evidence>
<name>A0A813XSW6_9BILA</name>
<keyword evidence="6" id="KW-1185">Reference proteome</keyword>
<evidence type="ECO:0000313" key="4">
    <source>
        <dbReference type="EMBL" id="CAF3532908.1"/>
    </source>
</evidence>
<evidence type="ECO:0000313" key="2">
    <source>
        <dbReference type="EMBL" id="CAF0871331.1"/>
    </source>
</evidence>
<dbReference type="Proteomes" id="UP000663854">
    <property type="component" value="Unassembled WGS sequence"/>
</dbReference>
<gene>
    <name evidence="4" type="ORF">JBS370_LOCUS461</name>
    <name evidence="3" type="ORF">JXQ802_LOCUS14713</name>
    <name evidence="2" type="ORF">PYM288_LOCUS8061</name>
    <name evidence="1" type="ORF">ZHD862_LOCUS4893</name>
</gene>
<sequence length="305" mass="35991">MSYINQRKHRSHFHKVKRLNNINRHDEKMMITNLPFNIIGKTSKYTKFFDYPLSELFVDHSTDPLENTTRQYIHTSSNISNEGRFKNHEMIIRRNGETTILRPKQDLVLVNGFTPVIRPSTILPSYQSMMSHTQVASSLSIMNKMSIKKPEQTSIIKSKRKNRRRRKRLHEKFVEQNNIQNYNFSNEFDQNNSQESTFINLVQQALHEIIEDKSLPPQPVPLMSILPKFHDPYPNYNNQSSYSNQEQFIPPLSLVPTNSYSESSYNFPQEQNHSSYFAFSQHEHVCLRSSMSHHKSSTHMTDYFF</sequence>
<dbReference type="EMBL" id="CAJOBD010000012">
    <property type="protein sequence ID" value="CAF3532908.1"/>
    <property type="molecule type" value="Genomic_DNA"/>
</dbReference>
<dbReference type="EMBL" id="CAJNOT010000123">
    <property type="protein sequence ID" value="CAF0851369.1"/>
    <property type="molecule type" value="Genomic_DNA"/>
</dbReference>
<reference evidence="2" key="1">
    <citation type="submission" date="2021-02" db="EMBL/GenBank/DDBJ databases">
        <authorList>
            <person name="Nowell W R."/>
        </authorList>
    </citation>
    <scope>NUCLEOTIDE SEQUENCE</scope>
</reference>
<organism evidence="2 5">
    <name type="scientific">Rotaria sordida</name>
    <dbReference type="NCBI Taxonomy" id="392033"/>
    <lineage>
        <taxon>Eukaryota</taxon>
        <taxon>Metazoa</taxon>
        <taxon>Spiralia</taxon>
        <taxon>Gnathifera</taxon>
        <taxon>Rotifera</taxon>
        <taxon>Eurotatoria</taxon>
        <taxon>Bdelloidea</taxon>
        <taxon>Philodinida</taxon>
        <taxon>Philodinidae</taxon>
        <taxon>Rotaria</taxon>
    </lineage>
</organism>
<dbReference type="EMBL" id="CAJNOH010000104">
    <property type="protein sequence ID" value="CAF0871331.1"/>
    <property type="molecule type" value="Genomic_DNA"/>
</dbReference>
<dbReference type="AlphaFoldDB" id="A0A813XSW6"/>
<dbReference type="Proteomes" id="UP000663870">
    <property type="component" value="Unassembled WGS sequence"/>
</dbReference>
<evidence type="ECO:0000313" key="3">
    <source>
        <dbReference type="EMBL" id="CAF1011994.1"/>
    </source>
</evidence>
<evidence type="ECO:0000313" key="1">
    <source>
        <dbReference type="EMBL" id="CAF0851369.1"/>
    </source>
</evidence>
<protein>
    <submittedName>
        <fullName evidence="2">Uncharacterized protein</fullName>
    </submittedName>
</protein>
<dbReference type="Proteomes" id="UP000663864">
    <property type="component" value="Unassembled WGS sequence"/>
</dbReference>
<dbReference type="EMBL" id="CAJNOL010000333">
    <property type="protein sequence ID" value="CAF1011994.1"/>
    <property type="molecule type" value="Genomic_DNA"/>
</dbReference>
<proteinExistence type="predicted"/>
<comment type="caution">
    <text evidence="2">The sequence shown here is derived from an EMBL/GenBank/DDBJ whole genome shotgun (WGS) entry which is preliminary data.</text>
</comment>